<dbReference type="Pfam" id="PF20434">
    <property type="entry name" value="BD-FAE"/>
    <property type="match status" value="1"/>
</dbReference>
<keyword evidence="4" id="KW-1185">Reference proteome</keyword>
<dbReference type="Proteomes" id="UP001557470">
    <property type="component" value="Unassembled WGS sequence"/>
</dbReference>
<evidence type="ECO:0000313" key="4">
    <source>
        <dbReference type="Proteomes" id="UP001557470"/>
    </source>
</evidence>
<evidence type="ECO:0000313" key="3">
    <source>
        <dbReference type="EMBL" id="KAL0979907.1"/>
    </source>
</evidence>
<dbReference type="InterPro" id="IPR049492">
    <property type="entry name" value="BD-FAE-like_dom"/>
</dbReference>
<dbReference type="Gene3D" id="3.40.50.1820">
    <property type="entry name" value="alpha/beta hydrolase"/>
    <property type="match status" value="1"/>
</dbReference>
<evidence type="ECO:0000259" key="2">
    <source>
        <dbReference type="Pfam" id="PF20434"/>
    </source>
</evidence>
<organism evidence="3 4">
    <name type="scientific">Umbra pygmaea</name>
    <name type="common">Eastern mudminnow</name>
    <dbReference type="NCBI Taxonomy" id="75934"/>
    <lineage>
        <taxon>Eukaryota</taxon>
        <taxon>Metazoa</taxon>
        <taxon>Chordata</taxon>
        <taxon>Craniata</taxon>
        <taxon>Vertebrata</taxon>
        <taxon>Euteleostomi</taxon>
        <taxon>Actinopterygii</taxon>
        <taxon>Neopterygii</taxon>
        <taxon>Teleostei</taxon>
        <taxon>Protacanthopterygii</taxon>
        <taxon>Esociformes</taxon>
        <taxon>Umbridae</taxon>
        <taxon>Umbra</taxon>
    </lineage>
</organism>
<keyword evidence="1" id="KW-0378">Hydrolase</keyword>
<sequence>MSLPMAAGALLVGLPYSISLVAQWMYGWPNKPGYKKYIEALKPRRIYCLTRAVLEMLKYFQYGKLYFQWKSWYKNVENHKHYEKGITFGRRSNKLDMYYSPNVSQSGSGSAPVIVFIYGGGWGSGERSIYCLLAMQMAKELNATVICPDYSTYPKGNVLCMVQDIADCLIWVRESSKRFNLDKDNIVLIGHSAGAHLAALTVLFMVEGRDELFIEASKQTEIATAIRGITGLSGVYNIVDHYEHEQMRAVEYVSTMHKAMNGVENFPYYSPTHLLKKFSKDQLNRVPPVCLLHGTNDIIVPVSSSQRFSDLLTSLSVRVSLHLMPKMDHTEIVTDLMATDRHFYTPVYSCIKQDYSKFLGQVFWAGFGLTTPLKMNMVKRIMGRPRQEECSPQDNALGLMHLRRLFSELCHPPRQMTQKEQEEKLYMMLPVFNRGGAFRRRLERLGEKLRARGMTRNCPAREQRLQLG</sequence>
<dbReference type="AlphaFoldDB" id="A0ABD0XDT2"/>
<dbReference type="PANTHER" id="PTHR48081:SF33">
    <property type="entry name" value="KYNURENINE FORMAMIDASE"/>
    <property type="match status" value="1"/>
</dbReference>
<accession>A0ABD0XDT2</accession>
<dbReference type="InterPro" id="IPR050300">
    <property type="entry name" value="GDXG_lipolytic_enzyme"/>
</dbReference>
<reference evidence="3 4" key="1">
    <citation type="submission" date="2024-06" db="EMBL/GenBank/DDBJ databases">
        <authorList>
            <person name="Pan Q."/>
            <person name="Wen M."/>
            <person name="Jouanno E."/>
            <person name="Zahm M."/>
            <person name="Klopp C."/>
            <person name="Cabau C."/>
            <person name="Louis A."/>
            <person name="Berthelot C."/>
            <person name="Parey E."/>
            <person name="Roest Crollius H."/>
            <person name="Montfort J."/>
            <person name="Robinson-Rechavi M."/>
            <person name="Bouchez O."/>
            <person name="Lampietro C."/>
            <person name="Lopez Roques C."/>
            <person name="Donnadieu C."/>
            <person name="Postlethwait J."/>
            <person name="Bobe J."/>
            <person name="Verreycken H."/>
            <person name="Guiguen Y."/>
        </authorList>
    </citation>
    <scope>NUCLEOTIDE SEQUENCE [LARGE SCALE GENOMIC DNA]</scope>
    <source>
        <strain evidence="3">Up_M1</strain>
        <tissue evidence="3">Testis</tissue>
    </source>
</reference>
<protein>
    <recommendedName>
        <fullName evidence="2">BD-FAE-like domain-containing protein</fullName>
    </recommendedName>
</protein>
<dbReference type="InterPro" id="IPR029058">
    <property type="entry name" value="AB_hydrolase_fold"/>
</dbReference>
<feature type="domain" description="BD-FAE-like" evidence="2">
    <location>
        <begin position="105"/>
        <end position="311"/>
    </location>
</feature>
<proteinExistence type="predicted"/>
<dbReference type="GO" id="GO:0016787">
    <property type="term" value="F:hydrolase activity"/>
    <property type="evidence" value="ECO:0007669"/>
    <property type="project" value="UniProtKB-KW"/>
</dbReference>
<comment type="caution">
    <text evidence="3">The sequence shown here is derived from an EMBL/GenBank/DDBJ whole genome shotgun (WGS) entry which is preliminary data.</text>
</comment>
<dbReference type="SUPFAM" id="SSF53474">
    <property type="entry name" value="alpha/beta-Hydrolases"/>
    <property type="match status" value="1"/>
</dbReference>
<name>A0ABD0XDT2_UMBPY</name>
<dbReference type="PANTHER" id="PTHR48081">
    <property type="entry name" value="AB HYDROLASE SUPERFAMILY PROTEIN C4A8.06C"/>
    <property type="match status" value="1"/>
</dbReference>
<gene>
    <name evidence="3" type="ORF">UPYG_G00191430</name>
</gene>
<dbReference type="EMBL" id="JAGEUA010000005">
    <property type="protein sequence ID" value="KAL0979907.1"/>
    <property type="molecule type" value="Genomic_DNA"/>
</dbReference>
<evidence type="ECO:0000256" key="1">
    <source>
        <dbReference type="ARBA" id="ARBA00022801"/>
    </source>
</evidence>